<keyword evidence="6 12" id="KW-0812">Transmembrane</keyword>
<dbReference type="GO" id="GO:0003954">
    <property type="term" value="F:NADH dehydrogenase activity"/>
    <property type="evidence" value="ECO:0007669"/>
    <property type="project" value="TreeGrafter"/>
</dbReference>
<feature type="transmembrane region" description="Helical" evidence="14">
    <location>
        <begin position="151"/>
        <end position="174"/>
    </location>
</feature>
<keyword evidence="11 14" id="KW-0472">Membrane</keyword>
<dbReference type="GO" id="GO:0008137">
    <property type="term" value="F:NADH dehydrogenase (ubiquinone) activity"/>
    <property type="evidence" value="ECO:0007669"/>
    <property type="project" value="UniProtKB-EC"/>
</dbReference>
<keyword evidence="9 13" id="KW-0830">Ubiquinone</keyword>
<comment type="similarity">
    <text evidence="3 12">Belongs to the complex I subunit 1 family.</text>
</comment>
<dbReference type="GO" id="GO:0009060">
    <property type="term" value="P:aerobic respiration"/>
    <property type="evidence" value="ECO:0007669"/>
    <property type="project" value="TreeGrafter"/>
</dbReference>
<evidence type="ECO:0000256" key="7">
    <source>
        <dbReference type="ARBA" id="ARBA00022792"/>
    </source>
</evidence>
<dbReference type="PANTHER" id="PTHR11432">
    <property type="entry name" value="NADH DEHYDROGENASE SUBUNIT 1"/>
    <property type="match status" value="1"/>
</dbReference>
<keyword evidence="10 13" id="KW-0496">Mitochondrion</keyword>
<keyword evidence="5" id="KW-0813">Transport</keyword>
<evidence type="ECO:0000256" key="9">
    <source>
        <dbReference type="ARBA" id="ARBA00023075"/>
    </source>
</evidence>
<feature type="transmembrane region" description="Helical" evidence="14">
    <location>
        <begin position="228"/>
        <end position="249"/>
    </location>
</feature>
<evidence type="ECO:0000256" key="6">
    <source>
        <dbReference type="ARBA" id="ARBA00022692"/>
    </source>
</evidence>
<feature type="transmembrane region" description="Helical" evidence="14">
    <location>
        <begin position="6"/>
        <end position="32"/>
    </location>
</feature>
<sequence>MKQILINMSMLLIMVILVVLMMLISVAFLTLMERKVLSYIQMRKGPNKVGFKGVLQPFSDAIKLLSKEIYFMNKVNNLYYYYTPMFMLILISLMWLIYPLKGGALSMEFSVIYLMCCFSLSGYGLLMSGWSSNSTYSMMGSIRSLSQAISYEVNLSLIMLIVVTMFGSYNLMIFKNFQGMGWVLMSHLMSVSFLISLMAELNRTPFDFSEGESELVSGFNVEYMSGGFVLIFLSEYASILFLSFLYISFFLGSDWINLMFYLMMMMLTFIIIWLRGTTPRFRYDLLMYLCWMVILPFVLNFFLLMFIYKLLIYS</sequence>
<keyword evidence="8 14" id="KW-1133">Transmembrane helix</keyword>
<reference evidence="15" key="1">
    <citation type="journal article" date="2018" name="Mol. Phylogenet. Evol.">
        <title>Mitochondrial phylogenomics of the Hymenoptera.</title>
        <authorList>
            <person name="Tang P."/>
            <person name="Zhu J.C."/>
            <person name="Zheng B.Y."/>
            <person name="Wei S.J."/>
            <person name="Sharkey M."/>
            <person name="Chen X.X."/>
            <person name="Vogler A.P."/>
        </authorList>
    </citation>
    <scope>NUCLEOTIDE SEQUENCE</scope>
</reference>
<dbReference type="HAMAP" id="MF_01350">
    <property type="entry name" value="NDH1_NuoH"/>
    <property type="match status" value="1"/>
</dbReference>
<evidence type="ECO:0000256" key="8">
    <source>
        <dbReference type="ARBA" id="ARBA00022989"/>
    </source>
</evidence>
<accession>A0A3S8V0V6</accession>
<dbReference type="InterPro" id="IPR001694">
    <property type="entry name" value="NADH_UbQ_OxRdtase_su1/FPO"/>
</dbReference>
<comment type="subcellular location">
    <subcellularLocation>
        <location evidence="2 12">Mitochondrion inner membrane</location>
        <topology evidence="2 12">Multi-pass membrane protein</topology>
    </subcellularLocation>
</comment>
<protein>
    <recommendedName>
        <fullName evidence="4 13">NADH-ubiquinone oxidoreductase chain 1</fullName>
        <ecNumber evidence="13">7.1.1.2</ecNumber>
    </recommendedName>
</protein>
<dbReference type="PROSITE" id="PS00668">
    <property type="entry name" value="COMPLEX1_ND1_2"/>
    <property type="match status" value="1"/>
</dbReference>
<geneLocation type="mitochondrion" evidence="15"/>
<dbReference type="EC" id="7.1.1.2" evidence="13"/>
<keyword evidence="7" id="KW-0999">Mitochondrion inner membrane</keyword>
<evidence type="ECO:0000256" key="2">
    <source>
        <dbReference type="ARBA" id="ARBA00004448"/>
    </source>
</evidence>
<dbReference type="Pfam" id="PF00146">
    <property type="entry name" value="NADHdh"/>
    <property type="match status" value="1"/>
</dbReference>
<evidence type="ECO:0000256" key="1">
    <source>
        <dbReference type="ARBA" id="ARBA00003257"/>
    </source>
</evidence>
<dbReference type="GO" id="GO:0005743">
    <property type="term" value="C:mitochondrial inner membrane"/>
    <property type="evidence" value="ECO:0007669"/>
    <property type="project" value="UniProtKB-SubCell"/>
</dbReference>
<dbReference type="PANTHER" id="PTHR11432:SF3">
    <property type="entry name" value="NADH-UBIQUINONE OXIDOREDUCTASE CHAIN 1"/>
    <property type="match status" value="1"/>
</dbReference>
<evidence type="ECO:0000256" key="3">
    <source>
        <dbReference type="ARBA" id="ARBA00010535"/>
    </source>
</evidence>
<evidence type="ECO:0000256" key="13">
    <source>
        <dbReference type="RuleBase" id="RU000473"/>
    </source>
</evidence>
<gene>
    <name evidence="15" type="primary">nad1</name>
</gene>
<keyword evidence="12" id="KW-0520">NAD</keyword>
<evidence type="ECO:0000256" key="5">
    <source>
        <dbReference type="ARBA" id="ARBA00022448"/>
    </source>
</evidence>
<feature type="transmembrane region" description="Helical" evidence="14">
    <location>
        <begin position="110"/>
        <end position="130"/>
    </location>
</feature>
<dbReference type="PROSITE" id="PS00667">
    <property type="entry name" value="COMPLEX1_ND1_1"/>
    <property type="match status" value="1"/>
</dbReference>
<evidence type="ECO:0000256" key="12">
    <source>
        <dbReference type="RuleBase" id="RU000471"/>
    </source>
</evidence>
<evidence type="ECO:0000256" key="11">
    <source>
        <dbReference type="ARBA" id="ARBA00023136"/>
    </source>
</evidence>
<dbReference type="EMBL" id="MG923500">
    <property type="protein sequence ID" value="AZL93308.1"/>
    <property type="molecule type" value="Genomic_DNA"/>
</dbReference>
<evidence type="ECO:0000256" key="4">
    <source>
        <dbReference type="ARBA" id="ARBA00021009"/>
    </source>
</evidence>
<dbReference type="AlphaFoldDB" id="A0A3S8V0V6"/>
<dbReference type="InterPro" id="IPR018086">
    <property type="entry name" value="NADH_UbQ_OxRdtase_su1_CS"/>
</dbReference>
<evidence type="ECO:0000256" key="14">
    <source>
        <dbReference type="SAM" id="Phobius"/>
    </source>
</evidence>
<organism evidence="15">
    <name type="scientific">Hypsicera sp. ZJUH_2016019</name>
    <dbReference type="NCBI Taxonomy" id="2491161"/>
    <lineage>
        <taxon>Eukaryota</taxon>
        <taxon>Metazoa</taxon>
        <taxon>Ecdysozoa</taxon>
        <taxon>Arthropoda</taxon>
        <taxon>Hexapoda</taxon>
        <taxon>Insecta</taxon>
        <taxon>Pterygota</taxon>
        <taxon>Neoptera</taxon>
        <taxon>Endopterygota</taxon>
        <taxon>Hymenoptera</taxon>
        <taxon>Apocrita</taxon>
        <taxon>Ichneumonoidea</taxon>
        <taxon>Ichneumonidae</taxon>
        <taxon>Metopiinae</taxon>
        <taxon>Hypsicera</taxon>
    </lineage>
</organism>
<feature type="transmembrane region" description="Helical" evidence="14">
    <location>
        <begin position="255"/>
        <end position="274"/>
    </location>
</feature>
<comment type="function">
    <text evidence="1">Core subunit of the mitochondrial membrane respiratory chain NADH dehydrogenase (Complex I) that is believed to belong to the minimal assembly required for catalysis. Complex I functions in the transfer of electrons from NADH to the respiratory chain. The immediate electron acceptor for the enzyme is believed to be ubiquinone.</text>
</comment>
<proteinExistence type="inferred from homology"/>
<feature type="transmembrane region" description="Helical" evidence="14">
    <location>
        <begin position="79"/>
        <end position="98"/>
    </location>
</feature>
<feature type="transmembrane region" description="Helical" evidence="14">
    <location>
        <begin position="180"/>
        <end position="199"/>
    </location>
</feature>
<comment type="catalytic activity">
    <reaction evidence="13">
        <text>a ubiquinone + NADH + 5 H(+)(in) = a ubiquinol + NAD(+) + 4 H(+)(out)</text>
        <dbReference type="Rhea" id="RHEA:29091"/>
        <dbReference type="Rhea" id="RHEA-COMP:9565"/>
        <dbReference type="Rhea" id="RHEA-COMP:9566"/>
        <dbReference type="ChEBI" id="CHEBI:15378"/>
        <dbReference type="ChEBI" id="CHEBI:16389"/>
        <dbReference type="ChEBI" id="CHEBI:17976"/>
        <dbReference type="ChEBI" id="CHEBI:57540"/>
        <dbReference type="ChEBI" id="CHEBI:57945"/>
        <dbReference type="EC" id="7.1.1.2"/>
    </reaction>
</comment>
<name>A0A3S8V0V6_9HYME</name>
<feature type="transmembrane region" description="Helical" evidence="14">
    <location>
        <begin position="286"/>
        <end position="308"/>
    </location>
</feature>
<evidence type="ECO:0000256" key="10">
    <source>
        <dbReference type="ARBA" id="ARBA00023128"/>
    </source>
</evidence>
<evidence type="ECO:0000313" key="15">
    <source>
        <dbReference type="EMBL" id="AZL93308.1"/>
    </source>
</evidence>